<comment type="caution">
    <text evidence="2">The sequence shown here is derived from an EMBL/GenBank/DDBJ whole genome shotgun (WGS) entry which is preliminary data.</text>
</comment>
<protein>
    <submittedName>
        <fullName evidence="2">SUMF1/EgtB/PvdO family nonheme iron enzyme</fullName>
    </submittedName>
</protein>
<evidence type="ECO:0000259" key="1">
    <source>
        <dbReference type="Pfam" id="PF03781"/>
    </source>
</evidence>
<dbReference type="InterPro" id="IPR005532">
    <property type="entry name" value="SUMF_dom"/>
</dbReference>
<gene>
    <name evidence="2" type="ORF">QTN89_28525</name>
</gene>
<dbReference type="Gene3D" id="3.90.1580.10">
    <property type="entry name" value="paralog of FGE (formylglycine-generating enzyme)"/>
    <property type="match status" value="1"/>
</dbReference>
<evidence type="ECO:0000313" key="3">
    <source>
        <dbReference type="Proteomes" id="UP001239462"/>
    </source>
</evidence>
<accession>A0ABT7PSE9</accession>
<dbReference type="SUPFAM" id="SSF56436">
    <property type="entry name" value="C-type lectin-like"/>
    <property type="match status" value="1"/>
</dbReference>
<proteinExistence type="predicted"/>
<organism evidence="2 3">
    <name type="scientific">Roseiconus lacunae</name>
    <dbReference type="NCBI Taxonomy" id="2605694"/>
    <lineage>
        <taxon>Bacteria</taxon>
        <taxon>Pseudomonadati</taxon>
        <taxon>Planctomycetota</taxon>
        <taxon>Planctomycetia</taxon>
        <taxon>Pirellulales</taxon>
        <taxon>Pirellulaceae</taxon>
        <taxon>Roseiconus</taxon>
    </lineage>
</organism>
<feature type="domain" description="Sulfatase-modifying factor enzyme-like" evidence="1">
    <location>
        <begin position="126"/>
        <end position="230"/>
    </location>
</feature>
<name>A0ABT7PSE9_9BACT</name>
<dbReference type="RefSeq" id="WP_289167565.1">
    <property type="nucleotide sequence ID" value="NZ_JASZZN010000051.1"/>
</dbReference>
<dbReference type="Pfam" id="PF03781">
    <property type="entry name" value="FGE-sulfatase"/>
    <property type="match status" value="1"/>
</dbReference>
<evidence type="ECO:0000313" key="2">
    <source>
        <dbReference type="EMBL" id="MDM4019432.1"/>
    </source>
</evidence>
<reference evidence="2 3" key="1">
    <citation type="submission" date="2023-06" db="EMBL/GenBank/DDBJ databases">
        <title>Roseiconus lacunae JC819 isolated from Gulf of Mannar region, Tamil Nadu.</title>
        <authorList>
            <person name="Pk S."/>
            <person name="Ch S."/>
            <person name="Ch V.R."/>
        </authorList>
    </citation>
    <scope>NUCLEOTIDE SEQUENCE [LARGE SCALE GENOMIC DNA]</scope>
    <source>
        <strain evidence="2 3">JC819</strain>
    </source>
</reference>
<dbReference type="InterPro" id="IPR016187">
    <property type="entry name" value="CTDL_fold"/>
</dbReference>
<keyword evidence="3" id="KW-1185">Reference proteome</keyword>
<sequence length="280" mass="32044">MKVIHEDSVDWEPLHIRFRLNGTPSQVRCDSLATFVVDWMRQREIESPEKWRFCEYSAKVLPNGNVDAFCELMPSDEVAQLASAVAANFDFVAEMRLGEPESGSQTLKKIDWFDVPGRQISIDGTDFDVESFAISFTAVTVGQFCEFLDDTGWQPIPDKIEDYPGYTISHFKLNYGQSPKIPLFGLTYDDAVAFCDWSGYRLPADPELRLFYETVAAQTRKKFNWGGENWTSTPAGDDKFYIRQGPFAGRPAGDKDQYRKALHRHHYEHLEAPSFRIVKT</sequence>
<dbReference type="EMBL" id="JASZZN010000051">
    <property type="protein sequence ID" value="MDM4019432.1"/>
    <property type="molecule type" value="Genomic_DNA"/>
</dbReference>
<dbReference type="Proteomes" id="UP001239462">
    <property type="component" value="Unassembled WGS sequence"/>
</dbReference>
<dbReference type="InterPro" id="IPR042095">
    <property type="entry name" value="SUMF_sf"/>
</dbReference>